<evidence type="ECO:0000256" key="2">
    <source>
        <dbReference type="ARBA" id="ARBA00008445"/>
    </source>
</evidence>
<evidence type="ECO:0000256" key="10">
    <source>
        <dbReference type="ARBA" id="ARBA00023136"/>
    </source>
</evidence>
<gene>
    <name evidence="13" type="ORF">EDC57_1467</name>
</gene>
<dbReference type="GO" id="GO:0065002">
    <property type="term" value="P:intracellular protein transmembrane transport"/>
    <property type="evidence" value="ECO:0007669"/>
    <property type="project" value="TreeGrafter"/>
</dbReference>
<evidence type="ECO:0000256" key="9">
    <source>
        <dbReference type="ARBA" id="ARBA00023010"/>
    </source>
</evidence>
<dbReference type="GO" id="GO:0043952">
    <property type="term" value="P:protein transport by the Sec complex"/>
    <property type="evidence" value="ECO:0007669"/>
    <property type="project" value="TreeGrafter"/>
</dbReference>
<dbReference type="RefSeq" id="WP_123401231.1">
    <property type="nucleotide sequence ID" value="NZ_RJVI01000002.1"/>
</dbReference>
<organism evidence="13 14">
    <name type="scientific">Inmirania thermothiophila</name>
    <dbReference type="NCBI Taxonomy" id="1750597"/>
    <lineage>
        <taxon>Bacteria</taxon>
        <taxon>Pseudomonadati</taxon>
        <taxon>Pseudomonadota</taxon>
        <taxon>Gammaproteobacteria</taxon>
        <taxon>Chromatiales</taxon>
        <taxon>Ectothiorhodospiraceae</taxon>
        <taxon>Inmirania</taxon>
    </lineage>
</organism>
<proteinExistence type="inferred from homology"/>
<reference evidence="13 14" key="1">
    <citation type="submission" date="2018-11" db="EMBL/GenBank/DDBJ databases">
        <title>Genomic Encyclopedia of Type Strains, Phase IV (KMG-IV): sequencing the most valuable type-strain genomes for metagenomic binning, comparative biology and taxonomic classification.</title>
        <authorList>
            <person name="Goeker M."/>
        </authorList>
    </citation>
    <scope>NUCLEOTIDE SEQUENCE [LARGE SCALE GENOMIC DNA]</scope>
    <source>
        <strain evidence="13 14">DSM 100275</strain>
    </source>
</reference>
<keyword evidence="4 11" id="KW-0813">Transport</keyword>
<evidence type="ECO:0000256" key="4">
    <source>
        <dbReference type="ARBA" id="ARBA00022448"/>
    </source>
</evidence>
<accession>A0A3N1Y0C9</accession>
<evidence type="ECO:0000313" key="13">
    <source>
        <dbReference type="EMBL" id="ROR32270.1"/>
    </source>
</evidence>
<keyword evidence="10 11" id="KW-0472">Membrane</keyword>
<dbReference type="AlphaFoldDB" id="A0A3N1Y0C9"/>
<evidence type="ECO:0000256" key="3">
    <source>
        <dbReference type="ARBA" id="ARBA00017876"/>
    </source>
</evidence>
<evidence type="ECO:0000256" key="1">
    <source>
        <dbReference type="ARBA" id="ARBA00004651"/>
    </source>
</evidence>
<dbReference type="PANTHER" id="PTHR34182:SF1">
    <property type="entry name" value="PROTEIN-EXPORT MEMBRANE PROTEIN SECG"/>
    <property type="match status" value="1"/>
</dbReference>
<evidence type="ECO:0000256" key="6">
    <source>
        <dbReference type="ARBA" id="ARBA00022692"/>
    </source>
</evidence>
<evidence type="ECO:0000256" key="8">
    <source>
        <dbReference type="ARBA" id="ARBA00022989"/>
    </source>
</evidence>
<name>A0A3N1Y0C9_9GAMM</name>
<comment type="function">
    <text evidence="11">Involved in protein export. Participates in an early event of protein translocation.</text>
</comment>
<evidence type="ECO:0000256" key="11">
    <source>
        <dbReference type="RuleBase" id="RU365087"/>
    </source>
</evidence>
<comment type="caution">
    <text evidence="11">Lacks conserved residue(s) required for the propagation of feature annotation.</text>
</comment>
<keyword evidence="7 11" id="KW-0653">Protein transport</keyword>
<comment type="subcellular location">
    <subcellularLocation>
        <location evidence="1 11">Cell membrane</location>
        <topology evidence="1 11">Multi-pass membrane protein</topology>
    </subcellularLocation>
</comment>
<dbReference type="OrthoDB" id="9813947at2"/>
<evidence type="ECO:0000256" key="5">
    <source>
        <dbReference type="ARBA" id="ARBA00022475"/>
    </source>
</evidence>
<dbReference type="NCBIfam" id="TIGR00810">
    <property type="entry name" value="secG"/>
    <property type="match status" value="1"/>
</dbReference>
<dbReference type="GO" id="GO:0009306">
    <property type="term" value="P:protein secretion"/>
    <property type="evidence" value="ECO:0007669"/>
    <property type="project" value="UniProtKB-UniRule"/>
</dbReference>
<dbReference type="GO" id="GO:0005886">
    <property type="term" value="C:plasma membrane"/>
    <property type="evidence" value="ECO:0007669"/>
    <property type="project" value="UniProtKB-SubCell"/>
</dbReference>
<feature type="transmembrane region" description="Helical" evidence="11">
    <location>
        <begin position="57"/>
        <end position="74"/>
    </location>
</feature>
<comment type="similarity">
    <text evidence="2 11">Belongs to the SecG family.</text>
</comment>
<sequence>MLQTILLVAQVLLSIGIIALVLLQHGRGADAGAAFGAGASATVFGARGSASFLTRTTAVLATLFFINSLALAYLSSGQRAPASVVERVQPAPQAPAAPGQPQLPPAE</sequence>
<feature type="region of interest" description="Disordered" evidence="12">
    <location>
        <begin position="85"/>
        <end position="107"/>
    </location>
</feature>
<keyword evidence="5 11" id="KW-1003">Cell membrane</keyword>
<protein>
    <recommendedName>
        <fullName evidence="3 11">Protein-export membrane protein SecG</fullName>
    </recommendedName>
</protein>
<dbReference type="GO" id="GO:0015450">
    <property type="term" value="F:protein-transporting ATPase activity"/>
    <property type="evidence" value="ECO:0007669"/>
    <property type="project" value="UniProtKB-UniRule"/>
</dbReference>
<dbReference type="PANTHER" id="PTHR34182">
    <property type="entry name" value="PROTEIN-EXPORT MEMBRANE PROTEIN SECG"/>
    <property type="match status" value="1"/>
</dbReference>
<evidence type="ECO:0000256" key="7">
    <source>
        <dbReference type="ARBA" id="ARBA00022927"/>
    </source>
</evidence>
<comment type="caution">
    <text evidence="13">The sequence shown here is derived from an EMBL/GenBank/DDBJ whole genome shotgun (WGS) entry which is preliminary data.</text>
</comment>
<keyword evidence="6 11" id="KW-0812">Transmembrane</keyword>
<feature type="compositionally biased region" description="Low complexity" evidence="12">
    <location>
        <begin position="89"/>
        <end position="100"/>
    </location>
</feature>
<dbReference type="PRINTS" id="PR01651">
    <property type="entry name" value="SECGEXPORT"/>
</dbReference>
<dbReference type="Proteomes" id="UP000276634">
    <property type="component" value="Unassembled WGS sequence"/>
</dbReference>
<dbReference type="EMBL" id="RJVI01000002">
    <property type="protein sequence ID" value="ROR32270.1"/>
    <property type="molecule type" value="Genomic_DNA"/>
</dbReference>
<keyword evidence="14" id="KW-1185">Reference proteome</keyword>
<keyword evidence="9 11" id="KW-0811">Translocation</keyword>
<evidence type="ECO:0000313" key="14">
    <source>
        <dbReference type="Proteomes" id="UP000276634"/>
    </source>
</evidence>
<evidence type="ECO:0000256" key="12">
    <source>
        <dbReference type="SAM" id="MobiDB-lite"/>
    </source>
</evidence>
<dbReference type="Pfam" id="PF03840">
    <property type="entry name" value="SecG"/>
    <property type="match status" value="1"/>
</dbReference>
<dbReference type="InterPro" id="IPR004692">
    <property type="entry name" value="SecG"/>
</dbReference>
<keyword evidence="8 11" id="KW-1133">Transmembrane helix</keyword>